<dbReference type="CDD" id="cd01189">
    <property type="entry name" value="INT_ICEBs1_C_like"/>
    <property type="match status" value="1"/>
</dbReference>
<gene>
    <name evidence="6" type="ORF">LTWDN19_00480</name>
</gene>
<organism evidence="6 7">
    <name type="scientific">Latilactobacillus curvatus</name>
    <name type="common">Lactobacillus curvatus</name>
    <dbReference type="NCBI Taxonomy" id="28038"/>
    <lineage>
        <taxon>Bacteria</taxon>
        <taxon>Bacillati</taxon>
        <taxon>Bacillota</taxon>
        <taxon>Bacilli</taxon>
        <taxon>Lactobacillales</taxon>
        <taxon>Lactobacillaceae</taxon>
        <taxon>Latilactobacillus</taxon>
    </lineage>
</organism>
<dbReference type="EMBL" id="AP024685">
    <property type="protein sequence ID" value="BCX29481.1"/>
    <property type="molecule type" value="Genomic_DNA"/>
</dbReference>
<dbReference type="SUPFAM" id="SSF56349">
    <property type="entry name" value="DNA breaking-rejoining enzymes"/>
    <property type="match status" value="1"/>
</dbReference>
<dbReference type="Gene3D" id="1.10.150.130">
    <property type="match status" value="1"/>
</dbReference>
<evidence type="ECO:0000256" key="4">
    <source>
        <dbReference type="ARBA" id="ARBA00023172"/>
    </source>
</evidence>
<dbReference type="InterPro" id="IPR013762">
    <property type="entry name" value="Integrase-like_cat_sf"/>
</dbReference>
<dbReference type="Gene3D" id="1.10.443.10">
    <property type="entry name" value="Intergrase catalytic core"/>
    <property type="match status" value="1"/>
</dbReference>
<evidence type="ECO:0000313" key="7">
    <source>
        <dbReference type="Proteomes" id="UP000825100"/>
    </source>
</evidence>
<dbReference type="PROSITE" id="PS51898">
    <property type="entry name" value="TYR_RECOMBINASE"/>
    <property type="match status" value="1"/>
</dbReference>
<dbReference type="PANTHER" id="PTHR30629:SF2">
    <property type="entry name" value="PROPHAGE INTEGRASE INTS-RELATED"/>
    <property type="match status" value="1"/>
</dbReference>
<dbReference type="RefSeq" id="WP_221276535.1">
    <property type="nucleotide sequence ID" value="NZ_AP024685.1"/>
</dbReference>
<evidence type="ECO:0000259" key="5">
    <source>
        <dbReference type="PROSITE" id="PS51898"/>
    </source>
</evidence>
<dbReference type="InterPro" id="IPR004107">
    <property type="entry name" value="Integrase_SAM-like_N"/>
</dbReference>
<keyword evidence="4" id="KW-0233">DNA recombination</keyword>
<dbReference type="Pfam" id="PF00589">
    <property type="entry name" value="Phage_integrase"/>
    <property type="match status" value="1"/>
</dbReference>
<evidence type="ECO:0000256" key="1">
    <source>
        <dbReference type="ARBA" id="ARBA00008857"/>
    </source>
</evidence>
<protein>
    <submittedName>
        <fullName evidence="6">Site-specific integrase</fullName>
    </submittedName>
</protein>
<keyword evidence="7" id="KW-1185">Reference proteome</keyword>
<keyword evidence="2" id="KW-0229">DNA integration</keyword>
<accession>A0ABN6GF24</accession>
<evidence type="ECO:0000313" key="6">
    <source>
        <dbReference type="EMBL" id="BCX29481.1"/>
    </source>
</evidence>
<evidence type="ECO:0000256" key="2">
    <source>
        <dbReference type="ARBA" id="ARBA00022908"/>
    </source>
</evidence>
<keyword evidence="3" id="KW-0238">DNA-binding</keyword>
<sequence>MARITDKRIKEYTKKDGTIAYMFNAYLGRVNGKDKRITRRGFRTPREARLALIALEAERDSLLEVTNKYSFEEIYLNWFKQYKNTVKESTWAKTESIFKLHILPVFGDKIITDITPMDCQTAINSWYESGKKKYKVFMNYTGNVFQYAFKMDIVQSDPTKKIFIPKNPNKLDDSKINFFDKQELLTFFKAVDEFGDQQAAMCFHLLAFTGMRKGELLALTWDDIDLKAATLDINKTQTLGAGFKLITQTPKTKNSHRTLNLDGMTVKRLKKWKVVQKEQLLAFGTTVKSKEQLVFSNEDNEFLQPNYPGKWMDWIIKKYNKDKEPNKQLKRITVHGLRHTYATLAFEAGASIKEVQEQLGHLNFKTTMDIYTAVTQKQKIETSTKFAEYLAK</sequence>
<reference evidence="6 7" key="1">
    <citation type="submission" date="2021-05" db="EMBL/GenBank/DDBJ databases">
        <title>Complete Genome Sequence of Latilactobacillus sp. Strain WDN19, a High D-Aspartate-producing Lactic Acid Bacterium Isolated from a Japanese Pickle.</title>
        <authorList>
            <person name="Kajitani K."/>
            <person name="Takahashi S."/>
        </authorList>
    </citation>
    <scope>NUCLEOTIDE SEQUENCE [LARGE SCALE GENOMIC DNA]</scope>
    <source>
        <strain evidence="6 7">WDN19</strain>
    </source>
</reference>
<name>A0ABN6GF24_LATCU</name>
<comment type="similarity">
    <text evidence="1">Belongs to the 'phage' integrase family.</text>
</comment>
<dbReference type="InterPro" id="IPR050808">
    <property type="entry name" value="Phage_Integrase"/>
</dbReference>
<dbReference type="Proteomes" id="UP000825100">
    <property type="component" value="Chromosome"/>
</dbReference>
<dbReference type="InterPro" id="IPR011010">
    <property type="entry name" value="DNA_brk_join_enz"/>
</dbReference>
<evidence type="ECO:0000256" key="3">
    <source>
        <dbReference type="ARBA" id="ARBA00023125"/>
    </source>
</evidence>
<dbReference type="Pfam" id="PF14657">
    <property type="entry name" value="Arm-DNA-bind_4"/>
    <property type="match status" value="1"/>
</dbReference>
<dbReference type="Pfam" id="PF14659">
    <property type="entry name" value="Phage_int_SAM_3"/>
    <property type="match status" value="1"/>
</dbReference>
<proteinExistence type="inferred from homology"/>
<dbReference type="InterPro" id="IPR002104">
    <property type="entry name" value="Integrase_catalytic"/>
</dbReference>
<dbReference type="PANTHER" id="PTHR30629">
    <property type="entry name" value="PROPHAGE INTEGRASE"/>
    <property type="match status" value="1"/>
</dbReference>
<feature type="domain" description="Tyr recombinase" evidence="5">
    <location>
        <begin position="174"/>
        <end position="384"/>
    </location>
</feature>
<dbReference type="InterPro" id="IPR010998">
    <property type="entry name" value="Integrase_recombinase_N"/>
</dbReference>
<dbReference type="InterPro" id="IPR028259">
    <property type="entry name" value="AP2-like_int_N"/>
</dbReference>